<comment type="catalytic activity">
    <reaction evidence="1">
        <text>Random hydrolysis of (1-&gt;4)-beta-D-mannosidic linkages in mannans, galactomannans and glucomannans.</text>
        <dbReference type="EC" id="3.2.1.78"/>
    </reaction>
</comment>
<evidence type="ECO:0000256" key="9">
    <source>
        <dbReference type="SAM" id="MobiDB-lite"/>
    </source>
</evidence>
<dbReference type="GO" id="GO:0000272">
    <property type="term" value="P:polysaccharide catabolic process"/>
    <property type="evidence" value="ECO:0007669"/>
    <property type="project" value="InterPro"/>
</dbReference>
<dbReference type="Gene3D" id="3.20.20.80">
    <property type="entry name" value="Glycosidases"/>
    <property type="match status" value="1"/>
</dbReference>
<feature type="region of interest" description="Disordered" evidence="9">
    <location>
        <begin position="1"/>
        <end position="22"/>
    </location>
</feature>
<name>A0AAW2PA43_9LAMI</name>
<protein>
    <recommendedName>
        <fullName evidence="4">mannan endo-1,4-beta-mannosidase</fullName>
        <ecNumber evidence="4">3.2.1.78</ecNumber>
    </recommendedName>
</protein>
<comment type="similarity">
    <text evidence="3">Belongs to the glycosyl hydrolase 5 (cellulase A) family.</text>
</comment>
<sequence>MPEDMDQTFLQDLENRTSTESVPRCKARLERHKRIMEQAAKALAEKNMRDLLAQKEQAERYRLAESFDADIKRWATQKGGQLACTSVDLAICICILTILGPDGGWQPISLTEIITTAAVNCKKLTRMQLFMCILTRGAAIQQKYICEKVLDLLRKSHFQVTAEDGFITVEREHFILNGSRYYAHGFNAYWLMYVASDPSQRYKISSAFQQAANHGLEIARTWAFRDGGFSPLQYSPGSYNEHMFQGLDFVVSEAGKYGIKLILSLVNNYEDSGGKKQYVSWARNQGQNLSSDDDFFTNSAVKGYYKKHIKAVLTRENSITGIAYKDDPTIMAWELMNEPRCSRDPSGSTVQAWIAEMASYLKSIDRNHLLEAGLEGFYGQSHAHQQQNNPQFQVGTDFITNNQIPDIDFATVHSYPDQWLTSQSDEAQLSFLIDWLNSHIQDVQTVLQKPLLFAEFGKSYKDAGYDTYKRDELFNTVYSAIYSSARGGGVAAGGLFWQLLTEGMDNFRDGYEIVFSESPSTASLIAEQSQKLNKIRQKYARLRF</sequence>
<dbReference type="EMBL" id="JACGWM010000009">
    <property type="protein sequence ID" value="KAL0351848.1"/>
    <property type="molecule type" value="Genomic_DNA"/>
</dbReference>
<reference evidence="11" key="1">
    <citation type="submission" date="2020-06" db="EMBL/GenBank/DDBJ databases">
        <authorList>
            <person name="Li T."/>
            <person name="Hu X."/>
            <person name="Zhang T."/>
            <person name="Song X."/>
            <person name="Zhang H."/>
            <person name="Dai N."/>
            <person name="Sheng W."/>
            <person name="Hou X."/>
            <person name="Wei L."/>
        </authorList>
    </citation>
    <scope>NUCLEOTIDE SEQUENCE</scope>
    <source>
        <strain evidence="11">KEN8</strain>
        <tissue evidence="11">Leaf</tissue>
    </source>
</reference>
<keyword evidence="8" id="KW-0175">Coiled coil</keyword>
<evidence type="ECO:0000256" key="1">
    <source>
        <dbReference type="ARBA" id="ARBA00001678"/>
    </source>
</evidence>
<evidence type="ECO:0000256" key="3">
    <source>
        <dbReference type="ARBA" id="ARBA00005641"/>
    </source>
</evidence>
<dbReference type="EC" id="3.2.1.78" evidence="4"/>
<evidence type="ECO:0000256" key="6">
    <source>
        <dbReference type="ARBA" id="ARBA00022801"/>
    </source>
</evidence>
<dbReference type="GO" id="GO:0005576">
    <property type="term" value="C:extracellular region"/>
    <property type="evidence" value="ECO:0007669"/>
    <property type="project" value="UniProtKB-SubCell"/>
</dbReference>
<reference evidence="11" key="2">
    <citation type="journal article" date="2024" name="Plant">
        <title>Genomic evolution and insights into agronomic trait innovations of Sesamum species.</title>
        <authorList>
            <person name="Miao H."/>
            <person name="Wang L."/>
            <person name="Qu L."/>
            <person name="Liu H."/>
            <person name="Sun Y."/>
            <person name="Le M."/>
            <person name="Wang Q."/>
            <person name="Wei S."/>
            <person name="Zheng Y."/>
            <person name="Lin W."/>
            <person name="Duan Y."/>
            <person name="Cao H."/>
            <person name="Xiong S."/>
            <person name="Wang X."/>
            <person name="Wei L."/>
            <person name="Li C."/>
            <person name="Ma Q."/>
            <person name="Ju M."/>
            <person name="Zhao R."/>
            <person name="Li G."/>
            <person name="Mu C."/>
            <person name="Tian Q."/>
            <person name="Mei H."/>
            <person name="Zhang T."/>
            <person name="Gao T."/>
            <person name="Zhang H."/>
        </authorList>
    </citation>
    <scope>NUCLEOTIDE SEQUENCE</scope>
    <source>
        <strain evidence="11">KEN8</strain>
    </source>
</reference>
<feature type="domain" description="Glycoside hydrolase family 5" evidence="10">
    <location>
        <begin position="166"/>
        <end position="498"/>
    </location>
</feature>
<dbReference type="AlphaFoldDB" id="A0AAW2PA43"/>
<dbReference type="InterPro" id="IPR036869">
    <property type="entry name" value="J_dom_sf"/>
</dbReference>
<dbReference type="FunFam" id="3.20.20.80:FF:000012">
    <property type="entry name" value="Mannan endo-1,4-beta-mannosidase 6"/>
    <property type="match status" value="1"/>
</dbReference>
<dbReference type="InterPro" id="IPR001547">
    <property type="entry name" value="Glyco_hydro_5"/>
</dbReference>
<comment type="subcellular location">
    <subcellularLocation>
        <location evidence="2">Secreted</location>
    </subcellularLocation>
</comment>
<feature type="coiled-coil region" evidence="8">
    <location>
        <begin position="26"/>
        <end position="61"/>
    </location>
</feature>
<comment type="caution">
    <text evidence="11">The sequence shown here is derived from an EMBL/GenBank/DDBJ whole genome shotgun (WGS) entry which is preliminary data.</text>
</comment>
<dbReference type="PANTHER" id="PTHR31451:SF60">
    <property type="entry name" value="MANNAN ENDO-1,4-BETA-MANNOSIDASE 1"/>
    <property type="match status" value="1"/>
</dbReference>
<dbReference type="Pfam" id="PF26410">
    <property type="entry name" value="GH5_mannosidase"/>
    <property type="match status" value="1"/>
</dbReference>
<proteinExistence type="inferred from homology"/>
<evidence type="ECO:0000256" key="8">
    <source>
        <dbReference type="SAM" id="Coils"/>
    </source>
</evidence>
<organism evidence="11">
    <name type="scientific">Sesamum calycinum</name>
    <dbReference type="NCBI Taxonomy" id="2727403"/>
    <lineage>
        <taxon>Eukaryota</taxon>
        <taxon>Viridiplantae</taxon>
        <taxon>Streptophyta</taxon>
        <taxon>Embryophyta</taxon>
        <taxon>Tracheophyta</taxon>
        <taxon>Spermatophyta</taxon>
        <taxon>Magnoliopsida</taxon>
        <taxon>eudicotyledons</taxon>
        <taxon>Gunneridae</taxon>
        <taxon>Pentapetalae</taxon>
        <taxon>asterids</taxon>
        <taxon>lamiids</taxon>
        <taxon>Lamiales</taxon>
        <taxon>Pedaliaceae</taxon>
        <taxon>Sesamum</taxon>
    </lineage>
</organism>
<dbReference type="GO" id="GO:0016985">
    <property type="term" value="F:mannan endo-1,4-beta-mannosidase activity"/>
    <property type="evidence" value="ECO:0007669"/>
    <property type="project" value="UniProtKB-EC"/>
</dbReference>
<evidence type="ECO:0000256" key="4">
    <source>
        <dbReference type="ARBA" id="ARBA00012706"/>
    </source>
</evidence>
<evidence type="ECO:0000256" key="5">
    <source>
        <dbReference type="ARBA" id="ARBA00022525"/>
    </source>
</evidence>
<dbReference type="PANTHER" id="PTHR31451">
    <property type="match status" value="1"/>
</dbReference>
<keyword evidence="7" id="KW-0326">Glycosidase</keyword>
<evidence type="ECO:0000256" key="2">
    <source>
        <dbReference type="ARBA" id="ARBA00004613"/>
    </source>
</evidence>
<dbReference type="InterPro" id="IPR045053">
    <property type="entry name" value="MAN-like"/>
</dbReference>
<dbReference type="InterPro" id="IPR017853">
    <property type="entry name" value="GH"/>
</dbReference>
<dbReference type="SUPFAM" id="SSF51445">
    <property type="entry name" value="(Trans)glycosidases"/>
    <property type="match status" value="1"/>
</dbReference>
<accession>A0AAW2PA43</accession>
<gene>
    <name evidence="11" type="ORF">Scaly_1573500</name>
</gene>
<evidence type="ECO:0000256" key="7">
    <source>
        <dbReference type="ARBA" id="ARBA00023295"/>
    </source>
</evidence>
<evidence type="ECO:0000313" key="11">
    <source>
        <dbReference type="EMBL" id="KAL0351848.1"/>
    </source>
</evidence>
<dbReference type="Gene3D" id="1.10.287.110">
    <property type="entry name" value="DnaJ domain"/>
    <property type="match status" value="1"/>
</dbReference>
<keyword evidence="5" id="KW-0964">Secreted</keyword>
<evidence type="ECO:0000259" key="10">
    <source>
        <dbReference type="Pfam" id="PF26410"/>
    </source>
</evidence>
<keyword evidence="6" id="KW-0378">Hydrolase</keyword>